<keyword evidence="1" id="KW-1133">Transmembrane helix</keyword>
<reference evidence="2" key="1">
    <citation type="submission" date="2021-06" db="EMBL/GenBank/DDBJ databases">
        <authorList>
            <person name="Criscuolo A."/>
        </authorList>
    </citation>
    <scope>NUCLEOTIDE SEQUENCE</scope>
    <source>
        <strain evidence="2">CIP111803</strain>
    </source>
</reference>
<dbReference type="Proteomes" id="UP000693892">
    <property type="component" value="Unassembled WGS sequence"/>
</dbReference>
<dbReference type="Pfam" id="PF14029">
    <property type="entry name" value="DUF4244"/>
    <property type="match status" value="1"/>
</dbReference>
<keyword evidence="1" id="KW-0472">Membrane</keyword>
<evidence type="ECO:0008006" key="4">
    <source>
        <dbReference type="Google" id="ProtNLM"/>
    </source>
</evidence>
<feature type="transmembrane region" description="Helical" evidence="1">
    <location>
        <begin position="88"/>
        <end position="106"/>
    </location>
</feature>
<sequence length="127" mass="13835">MSAHLTLISDRSGEVRDQIPTDRTGVDGRDERSRRRALATHWVHTLWVPKPPSELRVPRLRALSTRATSAEKRFVALGDDRGAVTAEYAIVILAGVAFAGLLVAILRSDEVRQVLVDLVQNALGSAG</sequence>
<dbReference type="AlphaFoldDB" id="A0A916K0E9"/>
<comment type="caution">
    <text evidence="2">The sequence shown here is derived from an EMBL/GenBank/DDBJ whole genome shotgun (WGS) entry which is preliminary data.</text>
</comment>
<keyword evidence="3" id="KW-1185">Reference proteome</keyword>
<evidence type="ECO:0000313" key="3">
    <source>
        <dbReference type="Proteomes" id="UP000693892"/>
    </source>
</evidence>
<evidence type="ECO:0000256" key="1">
    <source>
        <dbReference type="SAM" id="Phobius"/>
    </source>
</evidence>
<dbReference type="RefSeq" id="WP_218116018.1">
    <property type="nucleotide sequence ID" value="NZ_CAJVAP010000027.1"/>
</dbReference>
<protein>
    <recommendedName>
        <fullName evidence="4">DUF4244 domain-containing protein</fullName>
    </recommendedName>
</protein>
<evidence type="ECO:0000313" key="2">
    <source>
        <dbReference type="EMBL" id="CAG7617283.1"/>
    </source>
</evidence>
<proteinExistence type="predicted"/>
<keyword evidence="1" id="KW-0812">Transmembrane</keyword>
<organism evidence="2 3">
    <name type="scientific">Leucobacter soli</name>
    <dbReference type="NCBI Taxonomy" id="2812850"/>
    <lineage>
        <taxon>Bacteria</taxon>
        <taxon>Bacillati</taxon>
        <taxon>Actinomycetota</taxon>
        <taxon>Actinomycetes</taxon>
        <taxon>Micrococcales</taxon>
        <taxon>Microbacteriaceae</taxon>
        <taxon>Leucobacter</taxon>
    </lineage>
</organism>
<gene>
    <name evidence="2" type="ORF">LEUCIP111803_02083</name>
</gene>
<name>A0A916K0E9_9MICO</name>
<dbReference type="InterPro" id="IPR025338">
    <property type="entry name" value="DUF4244"/>
</dbReference>
<dbReference type="EMBL" id="CAJVAP010000027">
    <property type="protein sequence ID" value="CAG7617283.1"/>
    <property type="molecule type" value="Genomic_DNA"/>
</dbReference>
<accession>A0A916K0E9</accession>